<dbReference type="HOGENOM" id="CLU_2745203_0_0_1"/>
<dbReference type="InParanoid" id="A0A061GMD0"/>
<sequence length="71" mass="8078">MFFSRRVVPLSVDEQVACCYGSERMPAEIFLLIYSAGCCFSLHLETEALLWLIKMVVGALPKEICFFNLAR</sequence>
<accession>A0A061GMD0</accession>
<dbReference type="Proteomes" id="UP000026915">
    <property type="component" value="Chromosome 9"/>
</dbReference>
<proteinExistence type="predicted"/>
<dbReference type="EMBL" id="CM001887">
    <property type="protein sequence ID" value="EOY30573.1"/>
    <property type="molecule type" value="Genomic_DNA"/>
</dbReference>
<name>A0A061GMD0_THECC</name>
<reference evidence="1 2" key="1">
    <citation type="journal article" date="2013" name="Genome Biol.">
        <title>The genome sequence of the most widely cultivated cacao type and its use to identify candidate genes regulating pod color.</title>
        <authorList>
            <person name="Motamayor J.C."/>
            <person name="Mockaitis K."/>
            <person name="Schmutz J."/>
            <person name="Haiminen N."/>
            <person name="Iii D.L."/>
            <person name="Cornejo O."/>
            <person name="Findley S.D."/>
            <person name="Zheng P."/>
            <person name="Utro F."/>
            <person name="Royaert S."/>
            <person name="Saski C."/>
            <person name="Jenkins J."/>
            <person name="Podicheti R."/>
            <person name="Zhao M."/>
            <person name="Scheffler B.E."/>
            <person name="Stack J.C."/>
            <person name="Feltus F.A."/>
            <person name="Mustiga G.M."/>
            <person name="Amores F."/>
            <person name="Phillips W."/>
            <person name="Marelli J.P."/>
            <person name="May G.D."/>
            <person name="Shapiro H."/>
            <person name="Ma J."/>
            <person name="Bustamante C.D."/>
            <person name="Schnell R.J."/>
            <person name="Main D."/>
            <person name="Gilbert D."/>
            <person name="Parida L."/>
            <person name="Kuhn D.N."/>
        </authorList>
    </citation>
    <scope>NUCLEOTIDE SEQUENCE [LARGE SCALE GENOMIC DNA]</scope>
    <source>
        <strain evidence="2">cv. Matina 1-6</strain>
    </source>
</reference>
<keyword evidence="2" id="KW-1185">Reference proteome</keyword>
<protein>
    <submittedName>
        <fullName evidence="1">Uncharacterized protein</fullName>
    </submittedName>
</protein>
<organism evidence="1 2">
    <name type="scientific">Theobroma cacao</name>
    <name type="common">Cacao</name>
    <name type="synonym">Cocoa</name>
    <dbReference type="NCBI Taxonomy" id="3641"/>
    <lineage>
        <taxon>Eukaryota</taxon>
        <taxon>Viridiplantae</taxon>
        <taxon>Streptophyta</taxon>
        <taxon>Embryophyta</taxon>
        <taxon>Tracheophyta</taxon>
        <taxon>Spermatophyta</taxon>
        <taxon>Magnoliopsida</taxon>
        <taxon>eudicotyledons</taxon>
        <taxon>Gunneridae</taxon>
        <taxon>Pentapetalae</taxon>
        <taxon>rosids</taxon>
        <taxon>malvids</taxon>
        <taxon>Malvales</taxon>
        <taxon>Malvaceae</taxon>
        <taxon>Byttnerioideae</taxon>
        <taxon>Theobroma</taxon>
    </lineage>
</organism>
<gene>
    <name evidence="1" type="ORF">TCM_037733</name>
</gene>
<dbReference type="Gramene" id="EOY30573">
    <property type="protein sequence ID" value="EOY30573"/>
    <property type="gene ID" value="TCM_037733"/>
</dbReference>
<dbReference type="AlphaFoldDB" id="A0A061GMD0"/>
<evidence type="ECO:0000313" key="1">
    <source>
        <dbReference type="EMBL" id="EOY30573.1"/>
    </source>
</evidence>
<evidence type="ECO:0000313" key="2">
    <source>
        <dbReference type="Proteomes" id="UP000026915"/>
    </source>
</evidence>